<dbReference type="Pfam" id="PF03720">
    <property type="entry name" value="UDPG_MGDP_dh_C"/>
    <property type="match status" value="1"/>
</dbReference>
<gene>
    <name evidence="5" type="ORF">COY37_08990</name>
</gene>
<dbReference type="GO" id="GO:0051287">
    <property type="term" value="F:NAD binding"/>
    <property type="evidence" value="ECO:0007669"/>
    <property type="project" value="InterPro"/>
</dbReference>
<dbReference type="GO" id="GO:0000271">
    <property type="term" value="P:polysaccharide biosynthetic process"/>
    <property type="evidence" value="ECO:0007669"/>
    <property type="project" value="InterPro"/>
</dbReference>
<dbReference type="SUPFAM" id="SSF52413">
    <property type="entry name" value="UDP-glucose/GDP-mannose dehydrogenase C-terminal domain"/>
    <property type="match status" value="1"/>
</dbReference>
<evidence type="ECO:0000256" key="2">
    <source>
        <dbReference type="ARBA" id="ARBA00023027"/>
    </source>
</evidence>
<dbReference type="InterPro" id="IPR036220">
    <property type="entry name" value="UDP-Glc/GDP-Man_DH_C_sf"/>
</dbReference>
<feature type="domain" description="UDP-glucose/GDP-mannose dehydrogenase C-terminal" evidence="4">
    <location>
        <begin position="313"/>
        <end position="398"/>
    </location>
</feature>
<dbReference type="Pfam" id="PF00984">
    <property type="entry name" value="UDPG_MGDP_dh"/>
    <property type="match status" value="1"/>
</dbReference>
<dbReference type="SUPFAM" id="SSF48179">
    <property type="entry name" value="6-phosphogluconate dehydrogenase C-terminal domain-like"/>
    <property type="match status" value="1"/>
</dbReference>
<dbReference type="NCBIfam" id="TIGR03026">
    <property type="entry name" value="NDP-sugDHase"/>
    <property type="match status" value="1"/>
</dbReference>
<dbReference type="Pfam" id="PF03721">
    <property type="entry name" value="UDPG_MGDP_dh_N"/>
    <property type="match status" value="1"/>
</dbReference>
<dbReference type="PANTHER" id="PTHR43491:SF1">
    <property type="entry name" value="UDP-N-ACETYL-D-MANNOSAMINE DEHYDROGENASE"/>
    <property type="match status" value="1"/>
</dbReference>
<sequence length="402" mass="44918">MDKESATFLYDVCVVGGCGHVGLPFALVLADSGLKIAVQDLDEAKVQQVMSGHMPFMENGAQEILERVIGNNLWAKNDPSQISNSRYVVVVIGTPVDRHLNPNFADINDFFNTISPYLVDNQHIILRSTVYPGTTEKVKSILDSAGKRLSITFCPERIAQGKAIEELKVLPQIVSGFDDRSIREASELFSRINDDIVVLTPIEAELAKLFTNSWRYIQFATANQFFMIASQYNLDFYRIFDAMRYNYPRTAGFPGAGFAAGPCLLKDTLQLAAFNKNNFFLGHAAMLVNEGLPSFIVEELKKTHGSLSDKVIGILGMAFKANNDDFRESLAYKLRKILGVEAKEVLCTDPFIKDDSFHTLDETIKRSDIVILASPHDEYRDIDFAGKLIVDVWNYYGQGITL</sequence>
<dbReference type="AlphaFoldDB" id="A0A2M7T661"/>
<comment type="similarity">
    <text evidence="3">Belongs to the UDP-glucose/GDP-mannose dehydrogenase family.</text>
</comment>
<dbReference type="InterPro" id="IPR008927">
    <property type="entry name" value="6-PGluconate_DH-like_C_sf"/>
</dbReference>
<dbReference type="InterPro" id="IPR036291">
    <property type="entry name" value="NAD(P)-bd_dom_sf"/>
</dbReference>
<keyword evidence="2" id="KW-0520">NAD</keyword>
<dbReference type="Gene3D" id="3.40.50.720">
    <property type="entry name" value="NAD(P)-binding Rossmann-like Domain"/>
    <property type="match status" value="2"/>
</dbReference>
<comment type="caution">
    <text evidence="5">The sequence shown here is derived from an EMBL/GenBank/DDBJ whole genome shotgun (WGS) entry which is preliminary data.</text>
</comment>
<dbReference type="InterPro" id="IPR001732">
    <property type="entry name" value="UDP-Glc/GDP-Man_DH_N"/>
</dbReference>
<evidence type="ECO:0000313" key="6">
    <source>
        <dbReference type="Proteomes" id="UP000230956"/>
    </source>
</evidence>
<evidence type="ECO:0000313" key="5">
    <source>
        <dbReference type="EMBL" id="PIZ36249.1"/>
    </source>
</evidence>
<accession>A0A2M7T661</accession>
<dbReference type="SUPFAM" id="SSF51735">
    <property type="entry name" value="NAD(P)-binding Rossmann-fold domains"/>
    <property type="match status" value="1"/>
</dbReference>
<dbReference type="InterPro" id="IPR014026">
    <property type="entry name" value="UDP-Glc/GDP-Man_DH_dimer"/>
</dbReference>
<name>A0A2M7T661_9ACTN</name>
<reference evidence="6" key="1">
    <citation type="submission" date="2017-09" db="EMBL/GenBank/DDBJ databases">
        <title>Depth-based differentiation of microbial function through sediment-hosted aquifers and enrichment of novel symbionts in the deep terrestrial subsurface.</title>
        <authorList>
            <person name="Probst A.J."/>
            <person name="Ladd B."/>
            <person name="Jarett J.K."/>
            <person name="Geller-Mcgrath D.E."/>
            <person name="Sieber C.M.K."/>
            <person name="Emerson J.B."/>
            <person name="Anantharaman K."/>
            <person name="Thomas B.C."/>
            <person name="Malmstrom R."/>
            <person name="Stieglmeier M."/>
            <person name="Klingl A."/>
            <person name="Woyke T."/>
            <person name="Ryan C.M."/>
            <person name="Banfield J.F."/>
        </authorList>
    </citation>
    <scope>NUCLEOTIDE SEQUENCE [LARGE SCALE GENOMIC DNA]</scope>
</reference>
<dbReference type="InterPro" id="IPR014027">
    <property type="entry name" value="UDP-Glc/GDP-Man_DH_C"/>
</dbReference>
<dbReference type="PIRSF" id="PIRSF000124">
    <property type="entry name" value="UDPglc_GDPman_dh"/>
    <property type="match status" value="1"/>
</dbReference>
<evidence type="ECO:0000256" key="3">
    <source>
        <dbReference type="PIRNR" id="PIRNR000124"/>
    </source>
</evidence>
<protein>
    <submittedName>
        <fullName evidence="5">Nucleotide sugar dehydrogenase</fullName>
    </submittedName>
</protein>
<evidence type="ECO:0000259" key="4">
    <source>
        <dbReference type="SMART" id="SM00984"/>
    </source>
</evidence>
<dbReference type="Proteomes" id="UP000230956">
    <property type="component" value="Unassembled WGS sequence"/>
</dbReference>
<keyword evidence="1" id="KW-0560">Oxidoreductase</keyword>
<dbReference type="RefSeq" id="WP_286977278.1">
    <property type="nucleotide sequence ID" value="NZ_PEXG01000029.1"/>
</dbReference>
<dbReference type="InterPro" id="IPR017476">
    <property type="entry name" value="UDP-Glc/GDP-Man"/>
</dbReference>
<organism evidence="5 6">
    <name type="scientific">Candidatus Aquicultor secundus</name>
    <dbReference type="NCBI Taxonomy" id="1973895"/>
    <lineage>
        <taxon>Bacteria</taxon>
        <taxon>Bacillati</taxon>
        <taxon>Actinomycetota</taxon>
        <taxon>Candidatus Aquicultoria</taxon>
        <taxon>Candidatus Aquicultorales</taxon>
        <taxon>Candidatus Aquicultoraceae</taxon>
        <taxon>Candidatus Aquicultor</taxon>
    </lineage>
</organism>
<dbReference type="SMART" id="SM00984">
    <property type="entry name" value="UDPG_MGDP_dh_C"/>
    <property type="match status" value="1"/>
</dbReference>
<dbReference type="GO" id="GO:0016616">
    <property type="term" value="F:oxidoreductase activity, acting on the CH-OH group of donors, NAD or NADP as acceptor"/>
    <property type="evidence" value="ECO:0007669"/>
    <property type="project" value="InterPro"/>
</dbReference>
<dbReference type="InterPro" id="IPR028359">
    <property type="entry name" value="UDP_ManNAc/GlcNAc_DH"/>
</dbReference>
<evidence type="ECO:0000256" key="1">
    <source>
        <dbReference type="ARBA" id="ARBA00023002"/>
    </source>
</evidence>
<proteinExistence type="inferred from homology"/>
<dbReference type="PIRSF" id="PIRSF500136">
    <property type="entry name" value="UDP_ManNAc_DH"/>
    <property type="match status" value="1"/>
</dbReference>
<dbReference type="EMBL" id="PFNG01000210">
    <property type="protein sequence ID" value="PIZ36249.1"/>
    <property type="molecule type" value="Genomic_DNA"/>
</dbReference>
<dbReference type="GO" id="GO:0016628">
    <property type="term" value="F:oxidoreductase activity, acting on the CH-CH group of donors, NAD or NADP as acceptor"/>
    <property type="evidence" value="ECO:0007669"/>
    <property type="project" value="InterPro"/>
</dbReference>
<dbReference type="PANTHER" id="PTHR43491">
    <property type="entry name" value="UDP-N-ACETYL-D-MANNOSAMINE DEHYDROGENASE"/>
    <property type="match status" value="1"/>
</dbReference>